<dbReference type="InterPro" id="IPR050317">
    <property type="entry name" value="Plant_Fungal_Acyltransferase"/>
</dbReference>
<reference evidence="2 3" key="1">
    <citation type="journal article" date="2016" name="Mol. Biol. Evol.">
        <title>Comparative Genomics of Early-Diverging Mushroom-Forming Fungi Provides Insights into the Origins of Lignocellulose Decay Capabilities.</title>
        <authorList>
            <person name="Nagy L.G."/>
            <person name="Riley R."/>
            <person name="Tritt A."/>
            <person name="Adam C."/>
            <person name="Daum C."/>
            <person name="Floudas D."/>
            <person name="Sun H."/>
            <person name="Yadav J.S."/>
            <person name="Pangilinan J."/>
            <person name="Larsson K.H."/>
            <person name="Matsuura K."/>
            <person name="Barry K."/>
            <person name="Labutti K."/>
            <person name="Kuo R."/>
            <person name="Ohm R.A."/>
            <person name="Bhattacharya S.S."/>
            <person name="Shirouzu T."/>
            <person name="Yoshinaga Y."/>
            <person name="Martin F.M."/>
            <person name="Grigoriev I.V."/>
            <person name="Hibbett D.S."/>
        </authorList>
    </citation>
    <scope>NUCLEOTIDE SEQUENCE [LARGE SCALE GENOMIC DNA]</scope>
    <source>
        <strain evidence="2 3">HHB12029</strain>
    </source>
</reference>
<dbReference type="GO" id="GO:0016747">
    <property type="term" value="F:acyltransferase activity, transferring groups other than amino-acyl groups"/>
    <property type="evidence" value="ECO:0007669"/>
    <property type="project" value="TreeGrafter"/>
</dbReference>
<dbReference type="InterPro" id="IPR023213">
    <property type="entry name" value="CAT-like_dom_sf"/>
</dbReference>
<dbReference type="PANTHER" id="PTHR31642">
    <property type="entry name" value="TRICHOTHECENE 3-O-ACETYLTRANSFERASE"/>
    <property type="match status" value="1"/>
</dbReference>
<dbReference type="Proteomes" id="UP000077266">
    <property type="component" value="Unassembled WGS sequence"/>
</dbReference>
<keyword evidence="3" id="KW-1185">Reference proteome</keyword>
<name>A0A165HD28_EXIGL</name>
<accession>A0A165HD28</accession>
<dbReference type="GO" id="GO:0044550">
    <property type="term" value="P:secondary metabolite biosynthetic process"/>
    <property type="evidence" value="ECO:0007669"/>
    <property type="project" value="TreeGrafter"/>
</dbReference>
<evidence type="ECO:0000256" key="1">
    <source>
        <dbReference type="ARBA" id="ARBA00022679"/>
    </source>
</evidence>
<evidence type="ECO:0000313" key="3">
    <source>
        <dbReference type="Proteomes" id="UP000077266"/>
    </source>
</evidence>
<dbReference type="Gene3D" id="3.30.559.10">
    <property type="entry name" value="Chloramphenicol acetyltransferase-like domain"/>
    <property type="match status" value="2"/>
</dbReference>
<gene>
    <name evidence="2" type="ORF">EXIGLDRAFT_693299</name>
</gene>
<evidence type="ECO:0000313" key="2">
    <source>
        <dbReference type="EMBL" id="KZV91793.1"/>
    </source>
</evidence>
<dbReference type="InParanoid" id="A0A165HD28"/>
<organism evidence="2 3">
    <name type="scientific">Exidia glandulosa HHB12029</name>
    <dbReference type="NCBI Taxonomy" id="1314781"/>
    <lineage>
        <taxon>Eukaryota</taxon>
        <taxon>Fungi</taxon>
        <taxon>Dikarya</taxon>
        <taxon>Basidiomycota</taxon>
        <taxon>Agaricomycotina</taxon>
        <taxon>Agaricomycetes</taxon>
        <taxon>Auriculariales</taxon>
        <taxon>Exidiaceae</taxon>
        <taxon>Exidia</taxon>
    </lineage>
</organism>
<dbReference type="STRING" id="1314781.A0A165HD28"/>
<keyword evidence="1" id="KW-0808">Transferase</keyword>
<dbReference type="AlphaFoldDB" id="A0A165HD28"/>
<evidence type="ECO:0008006" key="4">
    <source>
        <dbReference type="Google" id="ProtNLM"/>
    </source>
</evidence>
<dbReference type="EMBL" id="KV426020">
    <property type="protein sequence ID" value="KZV91793.1"/>
    <property type="molecule type" value="Genomic_DNA"/>
</dbReference>
<dbReference type="PANTHER" id="PTHR31642:SF310">
    <property type="entry name" value="FATTY ALCOHOL:CAFFEOYL-COA ACYLTRANSFERASE"/>
    <property type="match status" value="1"/>
</dbReference>
<proteinExistence type="predicted"/>
<dbReference type="OrthoDB" id="21502at2759"/>
<sequence>MLGWLSSRWTVPAPSDVDVIPCCSLDFPNRFLIITFSFVIPTRLDVEILRQALFHAIEQKIPRAGARLVSRNGQYEWHIPKHFSAERPPARFTQTQLDAPLSAFDFPPSGGDVTQPCVVNVKHEHLFKDPHVPTSLGDLLRPGTPALHVHACTLSDATLIGITTTHALVDAHGVRALLVAWTAAVNGSLDAVPAMPRTFEPLADIAKVTPPTSRPVGEPVRFYFDPSWFSKARFIVSFAWRAFHVRLERRKLVRFPKSWLAEQKRLCVDELSARGTKDYVGTADVLLAWWYKTLFAHRRDSTLVRMKTVVNIRRLLPDFFVHPYLNNAATWTEASLPASVLASQPVLETTLALRRSIDSYVSPTSASVLQAEMAWGAQFAGVGPKLMLPYLPGEEMLVASSWRSAGLQEVDFSGAAGGTNAKPVFTFSTLSEKGWFPLGGVGTLCSETDDAMWLSFTLREDEWTRLRRDGRLYFA</sequence>
<protein>
    <recommendedName>
        <fullName evidence="4">Transferase-domain-containing protein</fullName>
    </recommendedName>
</protein>
<dbReference type="Pfam" id="PF02458">
    <property type="entry name" value="Transferase"/>
    <property type="match status" value="1"/>
</dbReference>